<dbReference type="Pfam" id="PF07977">
    <property type="entry name" value="FabA"/>
    <property type="match status" value="1"/>
</dbReference>
<comment type="similarity">
    <text evidence="8">Belongs to the thioester dehydratase family. FabZ subfamily.</text>
</comment>
<dbReference type="GO" id="GO:0005737">
    <property type="term" value="C:cytoplasm"/>
    <property type="evidence" value="ECO:0007669"/>
    <property type="project" value="UniProtKB-SubCell"/>
</dbReference>
<evidence type="ECO:0000256" key="1">
    <source>
        <dbReference type="ARBA" id="ARBA00004496"/>
    </source>
</evidence>
<evidence type="ECO:0000256" key="4">
    <source>
        <dbReference type="ARBA" id="ARBA00022556"/>
    </source>
</evidence>
<keyword evidence="5 8" id="KW-0443">Lipid metabolism</keyword>
<dbReference type="InterPro" id="IPR029069">
    <property type="entry name" value="HotDog_dom_sf"/>
</dbReference>
<evidence type="ECO:0000313" key="9">
    <source>
        <dbReference type="EMBL" id="EES51634.1"/>
    </source>
</evidence>
<proteinExistence type="inferred from homology"/>
<evidence type="ECO:0000256" key="3">
    <source>
        <dbReference type="ARBA" id="ARBA00022516"/>
    </source>
</evidence>
<dbReference type="FunFam" id="3.10.129.10:FF:000001">
    <property type="entry name" value="3-hydroxyacyl-[acyl-carrier-protein] dehydratase FabZ"/>
    <property type="match status" value="1"/>
</dbReference>
<comment type="function">
    <text evidence="7 8">Involved in unsaturated fatty acids biosynthesis. Catalyzes the dehydration of short chain beta-hydroxyacyl-ACPs and long chain saturated and unsaturated beta-hydroxyacyl-ACPs.</text>
</comment>
<name>C6I0H9_9BACT</name>
<dbReference type="InterPro" id="IPR010084">
    <property type="entry name" value="FabZ"/>
</dbReference>
<dbReference type="NCBIfam" id="TIGR01750">
    <property type="entry name" value="fabZ"/>
    <property type="match status" value="1"/>
</dbReference>
<dbReference type="PANTHER" id="PTHR30272:SF1">
    <property type="entry name" value="3-HYDROXYACYL-[ACYL-CARRIER-PROTEIN] DEHYDRATASE"/>
    <property type="match status" value="1"/>
</dbReference>
<evidence type="ECO:0000256" key="2">
    <source>
        <dbReference type="ARBA" id="ARBA00022490"/>
    </source>
</evidence>
<keyword evidence="10" id="KW-1185">Reference proteome</keyword>
<dbReference type="Proteomes" id="UP000009374">
    <property type="component" value="Unassembled WGS sequence"/>
</dbReference>
<comment type="catalytic activity">
    <reaction evidence="8">
        <text>a (3R)-hydroxyacyl-[ACP] = a (2E)-enoyl-[ACP] + H2O</text>
        <dbReference type="Rhea" id="RHEA:13097"/>
        <dbReference type="Rhea" id="RHEA-COMP:9925"/>
        <dbReference type="Rhea" id="RHEA-COMP:9945"/>
        <dbReference type="ChEBI" id="CHEBI:15377"/>
        <dbReference type="ChEBI" id="CHEBI:78784"/>
        <dbReference type="ChEBI" id="CHEBI:78827"/>
        <dbReference type="EC" id="4.2.1.59"/>
    </reaction>
</comment>
<dbReference type="AlphaFoldDB" id="C6I0H9"/>
<organism evidence="9 10">
    <name type="scientific">Leptospirillum ferrodiazotrophum</name>
    <dbReference type="NCBI Taxonomy" id="412449"/>
    <lineage>
        <taxon>Bacteria</taxon>
        <taxon>Pseudomonadati</taxon>
        <taxon>Nitrospirota</taxon>
        <taxon>Nitrospiria</taxon>
        <taxon>Nitrospirales</taxon>
        <taxon>Nitrospiraceae</taxon>
        <taxon>Leptospirillum</taxon>
    </lineage>
</organism>
<gene>
    <name evidence="8" type="primary">fabZ</name>
    <name evidence="9" type="ORF">UBAL3_95680071</name>
</gene>
<feature type="active site" evidence="8">
    <location>
        <position position="50"/>
    </location>
</feature>
<sequence>MGPIEIGEILSILPHRYPFLLVDRVLEVEPNHRIVAIKNVTINEPFFQGHFPGTPMMPGVLLVEAMAQVGGILAICSGQEKEDHIPFFLGIDDARFRRPVLPGDQLRITMTTLKVRGSSWRMAGTVHVADQLVCEATLLAMIRKKGERA</sequence>
<evidence type="ECO:0000256" key="7">
    <source>
        <dbReference type="ARBA" id="ARBA00025049"/>
    </source>
</evidence>
<dbReference type="GO" id="GO:0019171">
    <property type="term" value="F:(3R)-hydroxyacyl-[acyl-carrier-protein] dehydratase activity"/>
    <property type="evidence" value="ECO:0007669"/>
    <property type="project" value="UniProtKB-EC"/>
</dbReference>
<dbReference type="CDD" id="cd01288">
    <property type="entry name" value="FabZ"/>
    <property type="match status" value="1"/>
</dbReference>
<dbReference type="GO" id="GO:0016020">
    <property type="term" value="C:membrane"/>
    <property type="evidence" value="ECO:0007669"/>
    <property type="project" value="GOC"/>
</dbReference>
<evidence type="ECO:0000256" key="5">
    <source>
        <dbReference type="ARBA" id="ARBA00023098"/>
    </source>
</evidence>
<dbReference type="InterPro" id="IPR013114">
    <property type="entry name" value="FabA_FabZ"/>
</dbReference>
<protein>
    <recommendedName>
        <fullName evidence="8">3-hydroxyacyl-[acyl-carrier-protein] dehydratase FabZ</fullName>
        <ecNumber evidence="8">4.2.1.59</ecNumber>
    </recommendedName>
    <alternativeName>
        <fullName evidence="8">(3R)-hydroxymyristoyl-[acyl-carrier-protein] dehydratase</fullName>
        <shortName evidence="8">(3R)-hydroxymyristoyl-ACP dehydrase</shortName>
    </alternativeName>
    <alternativeName>
        <fullName evidence="8">Beta-hydroxyacyl-ACP dehydratase</fullName>
    </alternativeName>
</protein>
<dbReference type="GO" id="GO:0006633">
    <property type="term" value="P:fatty acid biosynthetic process"/>
    <property type="evidence" value="ECO:0007669"/>
    <property type="project" value="UniProtKB-UniRule"/>
</dbReference>
<evidence type="ECO:0000313" key="10">
    <source>
        <dbReference type="Proteomes" id="UP000009374"/>
    </source>
</evidence>
<dbReference type="PANTHER" id="PTHR30272">
    <property type="entry name" value="3-HYDROXYACYL-[ACYL-CARRIER-PROTEIN] DEHYDRATASE"/>
    <property type="match status" value="1"/>
</dbReference>
<evidence type="ECO:0000256" key="6">
    <source>
        <dbReference type="ARBA" id="ARBA00023239"/>
    </source>
</evidence>
<keyword evidence="4 8" id="KW-0441">Lipid A biosynthesis</keyword>
<keyword evidence="3 8" id="KW-0444">Lipid biosynthesis</keyword>
<keyword evidence="2 8" id="KW-0963">Cytoplasm</keyword>
<dbReference type="HAMAP" id="MF_00406">
    <property type="entry name" value="FabZ"/>
    <property type="match status" value="1"/>
</dbReference>
<dbReference type="GO" id="GO:0009245">
    <property type="term" value="P:lipid A biosynthetic process"/>
    <property type="evidence" value="ECO:0007669"/>
    <property type="project" value="UniProtKB-UniRule"/>
</dbReference>
<accession>C6I0H9</accession>
<keyword evidence="6 8" id="KW-0456">Lyase</keyword>
<comment type="subcellular location">
    <subcellularLocation>
        <location evidence="1 8">Cytoplasm</location>
    </subcellularLocation>
</comment>
<dbReference type="EMBL" id="GG693887">
    <property type="protein sequence ID" value="EES51634.1"/>
    <property type="molecule type" value="Genomic_DNA"/>
</dbReference>
<reference evidence="9 10" key="1">
    <citation type="journal article" date="2009" name="Appl. Environ. Microbiol.">
        <title>Community genomic and proteomic analyses of chemoautotrophic iron-oxidizing "Leptospirillum rubarum" (Group II) and "Leptospirillum ferrodiazotrophum" (Group III) bacteria in acid mine drainage biofilms.</title>
        <authorList>
            <person name="Goltsman D.S."/>
            <person name="Denef V.J."/>
            <person name="Singer S.W."/>
            <person name="VerBerkmoes N.C."/>
            <person name="Lefsrud M."/>
            <person name="Mueller R.S."/>
            <person name="Dick G.J."/>
            <person name="Sun C.L."/>
            <person name="Wheeler K.E."/>
            <person name="Zemla A."/>
            <person name="Baker B.J."/>
            <person name="Hauser L."/>
            <person name="Land M."/>
            <person name="Shah M.B."/>
            <person name="Thelen M.P."/>
            <person name="Hettich R.L."/>
            <person name="Banfield J.F."/>
        </authorList>
    </citation>
    <scope>NUCLEOTIDE SEQUENCE [LARGE SCALE GENOMIC DNA]</scope>
</reference>
<dbReference type="EC" id="4.2.1.59" evidence="8"/>
<evidence type="ECO:0000256" key="8">
    <source>
        <dbReference type="HAMAP-Rule" id="MF_00406"/>
    </source>
</evidence>
<dbReference type="Gene3D" id="3.10.129.10">
    <property type="entry name" value="Hotdog Thioesterase"/>
    <property type="match status" value="1"/>
</dbReference>
<dbReference type="NCBIfam" id="NF000582">
    <property type="entry name" value="PRK00006.1"/>
    <property type="match status" value="1"/>
</dbReference>
<dbReference type="SUPFAM" id="SSF54637">
    <property type="entry name" value="Thioesterase/thiol ester dehydrase-isomerase"/>
    <property type="match status" value="1"/>
</dbReference>